<dbReference type="InterPro" id="IPR036372">
    <property type="entry name" value="BEACH_dom_sf"/>
</dbReference>
<accession>A0A2P6NYI6</accession>
<feature type="repeat" description="WD" evidence="3">
    <location>
        <begin position="1718"/>
        <end position="1759"/>
    </location>
</feature>
<dbReference type="Gene3D" id="1.10.1540.10">
    <property type="entry name" value="BEACH domain"/>
    <property type="match status" value="1"/>
</dbReference>
<dbReference type="Pfam" id="PF02138">
    <property type="entry name" value="Beach"/>
    <property type="match status" value="1"/>
</dbReference>
<dbReference type="InterPro" id="IPR023362">
    <property type="entry name" value="PH-BEACH_dom"/>
</dbReference>
<dbReference type="PANTHER" id="PTHR13743:SF112">
    <property type="entry name" value="BEACH DOMAIN-CONTAINING PROTEIN"/>
    <property type="match status" value="1"/>
</dbReference>
<evidence type="ECO:0000259" key="6">
    <source>
        <dbReference type="PROSITE" id="PS50197"/>
    </source>
</evidence>
<dbReference type="InterPro" id="IPR000409">
    <property type="entry name" value="BEACH_dom"/>
</dbReference>
<dbReference type="Pfam" id="PF20426">
    <property type="entry name" value="NBCH_WD40"/>
    <property type="match status" value="1"/>
</dbReference>
<feature type="region of interest" description="Disordered" evidence="4">
    <location>
        <begin position="990"/>
        <end position="1009"/>
    </location>
</feature>
<dbReference type="InterPro" id="IPR011993">
    <property type="entry name" value="PH-like_dom_sf"/>
</dbReference>
<dbReference type="GO" id="GO:0008104">
    <property type="term" value="P:intracellular protein localization"/>
    <property type="evidence" value="ECO:0007669"/>
    <property type="project" value="TreeGrafter"/>
</dbReference>
<dbReference type="SUPFAM" id="SSF49899">
    <property type="entry name" value="Concanavalin A-like lectins/glucanases"/>
    <property type="match status" value="1"/>
</dbReference>
<evidence type="ECO:0000256" key="2">
    <source>
        <dbReference type="ARBA" id="ARBA00022737"/>
    </source>
</evidence>
<dbReference type="GO" id="GO:0005547">
    <property type="term" value="F:phosphatidylinositol-3,4,5-trisphosphate binding"/>
    <property type="evidence" value="ECO:0007669"/>
    <property type="project" value="UniProtKB-ARBA"/>
</dbReference>
<dbReference type="SMART" id="SM00233">
    <property type="entry name" value="PH"/>
    <property type="match status" value="1"/>
</dbReference>
<feature type="domain" description="PH" evidence="5">
    <location>
        <begin position="894"/>
        <end position="986"/>
    </location>
</feature>
<dbReference type="PROSITE" id="PS50082">
    <property type="entry name" value="WD_REPEATS_2"/>
    <property type="match status" value="1"/>
</dbReference>
<dbReference type="Gene3D" id="2.130.10.10">
    <property type="entry name" value="YVTN repeat-like/Quinoprotein amine dehydrogenase"/>
    <property type="match status" value="1"/>
</dbReference>
<evidence type="ECO:0000256" key="3">
    <source>
        <dbReference type="PROSITE-ProRule" id="PRU00221"/>
    </source>
</evidence>
<protein>
    <submittedName>
        <fullName evidence="8">Neurobeachin</fullName>
    </submittedName>
</protein>
<dbReference type="Proteomes" id="UP000241769">
    <property type="component" value="Unassembled WGS sequence"/>
</dbReference>
<evidence type="ECO:0000259" key="7">
    <source>
        <dbReference type="PROSITE" id="PS51783"/>
    </source>
</evidence>
<dbReference type="InParanoid" id="A0A2P6NYI6"/>
<feature type="compositionally biased region" description="Polar residues" evidence="4">
    <location>
        <begin position="1483"/>
        <end position="1519"/>
    </location>
</feature>
<dbReference type="SUPFAM" id="SSF50978">
    <property type="entry name" value="WD40 repeat-like"/>
    <property type="match status" value="1"/>
</dbReference>
<dbReference type="PANTHER" id="PTHR13743">
    <property type="entry name" value="BEIGE/BEACH-RELATED"/>
    <property type="match status" value="1"/>
</dbReference>
<dbReference type="InterPro" id="IPR001680">
    <property type="entry name" value="WD40_rpt"/>
</dbReference>
<comment type="caution">
    <text evidence="8">The sequence shown here is derived from an EMBL/GenBank/DDBJ whole genome shotgun (WGS) entry which is preliminary data.</text>
</comment>
<dbReference type="PROSITE" id="PS50003">
    <property type="entry name" value="PH_DOMAIN"/>
    <property type="match status" value="1"/>
</dbReference>
<keyword evidence="9" id="KW-1185">Reference proteome</keyword>
<organism evidence="8 9">
    <name type="scientific">Planoprotostelium fungivorum</name>
    <dbReference type="NCBI Taxonomy" id="1890364"/>
    <lineage>
        <taxon>Eukaryota</taxon>
        <taxon>Amoebozoa</taxon>
        <taxon>Evosea</taxon>
        <taxon>Variosea</taxon>
        <taxon>Cavosteliida</taxon>
        <taxon>Cavosteliaceae</taxon>
        <taxon>Planoprotostelium</taxon>
    </lineage>
</organism>
<dbReference type="InterPro" id="IPR046851">
    <property type="entry name" value="NBCH_WD40"/>
</dbReference>
<dbReference type="FunFam" id="1.10.1540.10:FF:000001">
    <property type="entry name" value="neurobeachin isoform X1"/>
    <property type="match status" value="1"/>
</dbReference>
<dbReference type="InterPro" id="IPR036322">
    <property type="entry name" value="WD40_repeat_dom_sf"/>
</dbReference>
<feature type="region of interest" description="Disordered" evidence="4">
    <location>
        <begin position="780"/>
        <end position="836"/>
    </location>
</feature>
<reference evidence="8 9" key="1">
    <citation type="journal article" date="2018" name="Genome Biol. Evol.">
        <title>Multiple Roots of Fruiting Body Formation in Amoebozoa.</title>
        <authorList>
            <person name="Hillmann F."/>
            <person name="Forbes G."/>
            <person name="Novohradska S."/>
            <person name="Ferling I."/>
            <person name="Riege K."/>
            <person name="Groth M."/>
            <person name="Westermann M."/>
            <person name="Marz M."/>
            <person name="Spaller T."/>
            <person name="Winckler T."/>
            <person name="Schaap P."/>
            <person name="Glockner G."/>
        </authorList>
    </citation>
    <scope>NUCLEOTIDE SEQUENCE [LARGE SCALE GENOMIC DNA]</scope>
    <source>
        <strain evidence="8 9">Jena</strain>
    </source>
</reference>
<dbReference type="GO" id="GO:0005829">
    <property type="term" value="C:cytosol"/>
    <property type="evidence" value="ECO:0007669"/>
    <property type="project" value="TreeGrafter"/>
</dbReference>
<evidence type="ECO:0000259" key="5">
    <source>
        <dbReference type="PROSITE" id="PS50003"/>
    </source>
</evidence>
<dbReference type="CDD" id="cd06071">
    <property type="entry name" value="Beach"/>
    <property type="match status" value="1"/>
</dbReference>
<gene>
    <name evidence="8" type="ORF">PROFUN_02266</name>
</gene>
<feature type="domain" description="BEACH-type PH" evidence="7">
    <location>
        <begin position="1015"/>
        <end position="1113"/>
    </location>
</feature>
<keyword evidence="2" id="KW-0677">Repeat</keyword>
<evidence type="ECO:0000313" key="9">
    <source>
        <dbReference type="Proteomes" id="UP000241769"/>
    </source>
</evidence>
<dbReference type="FunFam" id="2.30.29.30:FF:000286">
    <property type="entry name" value="PH-protein kinase domain containing protein"/>
    <property type="match status" value="1"/>
</dbReference>
<dbReference type="InterPro" id="IPR050865">
    <property type="entry name" value="BEACH_Domain"/>
</dbReference>
<dbReference type="PROSITE" id="PS50294">
    <property type="entry name" value="WD_REPEATS_REGION"/>
    <property type="match status" value="1"/>
</dbReference>
<evidence type="ECO:0000256" key="1">
    <source>
        <dbReference type="ARBA" id="ARBA00022574"/>
    </source>
</evidence>
<dbReference type="OrthoDB" id="26681at2759"/>
<dbReference type="Pfam" id="PF15787">
    <property type="entry name" value="DUF4704"/>
    <property type="match status" value="1"/>
</dbReference>
<dbReference type="GO" id="GO:0019901">
    <property type="term" value="F:protein kinase binding"/>
    <property type="evidence" value="ECO:0007669"/>
    <property type="project" value="TreeGrafter"/>
</dbReference>
<feature type="compositionally biased region" description="Polar residues" evidence="4">
    <location>
        <begin position="1528"/>
        <end position="1544"/>
    </location>
</feature>
<dbReference type="Pfam" id="PF00169">
    <property type="entry name" value="PH"/>
    <property type="match status" value="1"/>
</dbReference>
<dbReference type="InterPro" id="IPR015943">
    <property type="entry name" value="WD40/YVTN_repeat-like_dom_sf"/>
</dbReference>
<dbReference type="SMART" id="SM01026">
    <property type="entry name" value="Beach"/>
    <property type="match status" value="1"/>
</dbReference>
<feature type="domain" description="BEACH" evidence="6">
    <location>
        <begin position="1126"/>
        <end position="1415"/>
    </location>
</feature>
<feature type="compositionally biased region" description="Acidic residues" evidence="4">
    <location>
        <begin position="993"/>
        <end position="1009"/>
    </location>
</feature>
<dbReference type="InterPro" id="IPR013320">
    <property type="entry name" value="ConA-like_dom_sf"/>
</dbReference>
<dbReference type="SMART" id="SM00320">
    <property type="entry name" value="WD40"/>
    <property type="match status" value="4"/>
</dbReference>
<dbReference type="SUPFAM" id="SSF81837">
    <property type="entry name" value="BEACH domain"/>
    <property type="match status" value="1"/>
</dbReference>
<dbReference type="Gene3D" id="2.30.29.30">
    <property type="entry name" value="Pleckstrin-homology domain (PH domain)/Phosphotyrosine-binding domain (PTB)"/>
    <property type="match status" value="2"/>
</dbReference>
<dbReference type="InterPro" id="IPR001849">
    <property type="entry name" value="PH_domain"/>
</dbReference>
<feature type="region of interest" description="Disordered" evidence="4">
    <location>
        <begin position="1477"/>
        <end position="1548"/>
    </location>
</feature>
<dbReference type="InterPro" id="IPR031570">
    <property type="entry name" value="NBEA/BDCP_DUF4704"/>
</dbReference>
<dbReference type="PROSITE" id="PS51783">
    <property type="entry name" value="PH_BEACH"/>
    <property type="match status" value="1"/>
</dbReference>
<dbReference type="GO" id="GO:0016020">
    <property type="term" value="C:membrane"/>
    <property type="evidence" value="ECO:0007669"/>
    <property type="project" value="TreeGrafter"/>
</dbReference>
<evidence type="ECO:0000313" key="8">
    <source>
        <dbReference type="EMBL" id="PRP88988.1"/>
    </source>
</evidence>
<evidence type="ECO:0000256" key="4">
    <source>
        <dbReference type="SAM" id="MobiDB-lite"/>
    </source>
</evidence>
<dbReference type="EMBL" id="MDYQ01000006">
    <property type="protein sequence ID" value="PRP88988.1"/>
    <property type="molecule type" value="Genomic_DNA"/>
</dbReference>
<keyword evidence="1 3" id="KW-0853">WD repeat</keyword>
<proteinExistence type="predicted"/>
<sequence>MALDTSMEIRNDTIEEIGPETTYINSILLKFYPSGRRPTSPPIDFFSFYFDLLDKQALNERFKAKHKAEQMAIANAKAPLDLFVMFFDMLIPMCTDTHLRVLLVRKLNTKIHNSTFLKGYCTDRGWTLRLLEHLKNSELDENSFPVHGELLTLIQILALFHIGPNEMQALYRAIRSPWSKPYWFLLVSLLQKMALPREEPSCFFDFNGHDSGIMLPHMKWPSGAYTFFTWIHIDTFEDPTSNSKYAYHPCLFSFATAAEDQTLEAYFFNNKLHIQTKYKGKVETKPFKFDFETKKWYALTITHEYHLFRSSKISLYINGDFIDDNFMGYPKIDEALESSHIGSAGFPSGEGQRSQSLIAQFGNMYLLDACLAPIDVKKIYELGPEFTPKLTQETDIVTGHRGSQLYIDKKSFGRFVFAYSPRAVDGQMCLDIVENNPKYSATKLEGVRQLSTLGLNETTYNIHGVKNILALFTQTGSNGTELQLQQDPAPLFNLMVTMISSKSPFLDQLMQLNGFAVLGYLLERVPAINFTTETIEALRKLVVCVSQQDDQEAYFDLIKNVVLNYRLWIYLKGELQLLVTKLVATCIQKDIEFFRNEIGLETFFDILSLFYWIPPINKKNLIVDQKCFDKRPTLDDIAKMRVYLLRVSSTTVPNNTLRSEEVFIIVKYLRDNIGREDMCNDVMEVYAPLLSNYFERARCTISMTSAAELSTFVALWDTHAIIPTPVKDRYKSVSVPLFLAHSRSSVLRQWKKIWATLNIEEEDVNKVKWRLDPIENSGRLRRKLKRDQHPMDYTNCHRPNHGEKEKPRAPATPRSSEPKEENVSSSPTVDDRQRLVNSSTDPYSILMDSSLYHELLQQVEKRKMEAETVSTVEEYNMSIADGIYLDNSELSPIDIHREGFLIKQGGRVKTWKERYFVLKECRLEYKQDGKRQGIIPLKEAAVHKVEHKFNNQFCFEVVTAARTYYLCAESRYLMEEWMRDIKRAIPRDITKTEEEEVGEEGEEGEEDEEVTLSFTSSSDLLYKSAAMMILPMDPLTGVFELTSDAISFFSTSKGAASDDTKMLWVWPLSSVREVYRRVYLLRQNAVEIFFSEQKPVFFNFPGDEVSRVILKLTTLNLPKMINFTTVSPERILTKSKITRSWMERSISNFEYLMALNTIGCRTYSDLNNYPVFPWVLQDYTSPELDLTDERAYRDLSKPIGALNPERLEGFIERYKSFDDAVVPKFHYGTHYSNVGNVLYYLMRLEPFTRYFLGLGGGKFDHPERMFVSMEKTWEGVLTNNNNVKELIPEFFYNPDFLRNTNDVEFGETSKEGHIDDVILPPWASSPEDFVAKHRAALESEYVSNHLNEWIDLIFGYKQRGEEAVKAHNTFYWLTYPGMIDIDSITDPVERRSAEAQMLNFGVCPSQLFTKPHPKRMSADQVKRSRGFFNSKSGSFMGLMSSAFQLVLDPLGTSGMTRNYSKSLKGSVMSMSMPSLHDLLKPNQIPSTGSQKEGSTGESKPPTNSLMNSVPNLPSTTVDLSSDDEDGQPSLSTAASEDNLETGSQAGDEPILATTFTDATRFKILKDSRVVPLISILVSNDTVLLIYHDGTIAYNTFTTTRAGSFTCSVDKSVNTDRQKSINLLISSDQIRLFSNCFRLTLDGKMLVHCGEWDASFNLTQVQGSTSVKPYRRYMDHYFTVSCIAADDTFIATGSNDGCIWQLSNPPPASGRGITPIHRLQGHIGAITCLDIHADEDTIVTGAEDGTCRLYSLAKAKYTVSLRFNGHIPEKVKITEQAHIVTLASSFHLSVHSVNGRLLGTHQSEQKIYDFETTEDGEFLVTGDAIGQVTIMDLYDLRILKIFELNRTIRSIALSRDNRYVFAGLENGELFIIPFSPTD</sequence>
<dbReference type="SUPFAM" id="SSF50729">
    <property type="entry name" value="PH domain-like"/>
    <property type="match status" value="2"/>
</dbReference>
<dbReference type="Pfam" id="PF14844">
    <property type="entry name" value="PH_BEACH"/>
    <property type="match status" value="1"/>
</dbReference>
<name>A0A2P6NYI6_9EUKA</name>
<dbReference type="PROSITE" id="PS50197">
    <property type="entry name" value="BEACH"/>
    <property type="match status" value="1"/>
</dbReference>